<dbReference type="EMBL" id="DS901157">
    <property type="protein sequence ID" value="EEC16183.1"/>
    <property type="molecule type" value="Genomic_DNA"/>
</dbReference>
<dbReference type="OrthoDB" id="25826at2759"/>
<dbReference type="Proteomes" id="UP000001555">
    <property type="component" value="Unassembled WGS sequence"/>
</dbReference>
<sequence length="65" mass="7295">MEPMTSASQNCKQETTVSADDDVVITLDDIERIALKNLDDGPRGYYQSGADDQQTLTENKQAFRR</sequence>
<feature type="compositionally biased region" description="Polar residues" evidence="1">
    <location>
        <begin position="50"/>
        <end position="65"/>
    </location>
</feature>
<reference evidence="2 4" key="1">
    <citation type="submission" date="2008-03" db="EMBL/GenBank/DDBJ databases">
        <title>Annotation of Ixodes scapularis.</title>
        <authorList>
            <consortium name="Ixodes scapularis Genome Project Consortium"/>
            <person name="Caler E."/>
            <person name="Hannick L.I."/>
            <person name="Bidwell S."/>
            <person name="Joardar V."/>
            <person name="Thiagarajan M."/>
            <person name="Amedeo P."/>
            <person name="Galinsky K.J."/>
            <person name="Schobel S."/>
            <person name="Inman J."/>
            <person name="Hostetler J."/>
            <person name="Miller J."/>
            <person name="Hammond M."/>
            <person name="Megy K."/>
            <person name="Lawson D."/>
            <person name="Kodira C."/>
            <person name="Sutton G."/>
            <person name="Meyer J."/>
            <person name="Hill C.A."/>
            <person name="Birren B."/>
            <person name="Nene V."/>
            <person name="Collins F."/>
            <person name="Alarcon-Chaidez F."/>
            <person name="Wikel S."/>
            <person name="Strausberg R."/>
        </authorList>
    </citation>
    <scope>NUCLEOTIDE SEQUENCE [LARGE SCALE GENOMIC DNA]</scope>
    <source>
        <strain evidence="4">Wikel</strain>
        <strain evidence="2">Wikel colony</strain>
    </source>
</reference>
<dbReference type="VEuPathDB" id="VectorBase:ISCW012638"/>
<feature type="region of interest" description="Disordered" evidence="1">
    <location>
        <begin position="39"/>
        <end position="65"/>
    </location>
</feature>
<protein>
    <submittedName>
        <fullName evidence="2 3">Uncharacterized protein</fullName>
    </submittedName>
</protein>
<dbReference type="VEuPathDB" id="VectorBase:ISCI012638"/>
<accession>B7QBG1</accession>
<dbReference type="PaxDb" id="6945-B7QBG1"/>
<feature type="region of interest" description="Disordered" evidence="1">
    <location>
        <begin position="1"/>
        <end position="20"/>
    </location>
</feature>
<dbReference type="EMBL" id="ABJB010016297">
    <property type="status" value="NOT_ANNOTATED_CDS"/>
    <property type="molecule type" value="Genomic_DNA"/>
</dbReference>
<evidence type="ECO:0000313" key="3">
    <source>
        <dbReference type="EnsemblMetazoa" id="ISCW012638-PA"/>
    </source>
</evidence>
<evidence type="ECO:0000313" key="4">
    <source>
        <dbReference type="Proteomes" id="UP000001555"/>
    </source>
</evidence>
<feature type="compositionally biased region" description="Polar residues" evidence="1">
    <location>
        <begin position="1"/>
        <end position="18"/>
    </location>
</feature>
<dbReference type="InterPro" id="IPR013785">
    <property type="entry name" value="Aldolase_TIM"/>
</dbReference>
<dbReference type="AlphaFoldDB" id="B7QBG1"/>
<dbReference type="HOGENOM" id="CLU_2852190_0_0_1"/>
<dbReference type="Gene3D" id="3.20.20.70">
    <property type="entry name" value="Aldolase class I"/>
    <property type="match status" value="1"/>
</dbReference>
<proteinExistence type="evidence at protein level"/>
<dbReference type="EMBL" id="ABJB010569888">
    <property type="status" value="NOT_ANNOTATED_CDS"/>
    <property type="molecule type" value="Genomic_DNA"/>
</dbReference>
<organism>
    <name type="scientific">Ixodes scapularis</name>
    <name type="common">Black-legged tick</name>
    <name type="synonym">Deer tick</name>
    <dbReference type="NCBI Taxonomy" id="6945"/>
    <lineage>
        <taxon>Eukaryota</taxon>
        <taxon>Metazoa</taxon>
        <taxon>Ecdysozoa</taxon>
        <taxon>Arthropoda</taxon>
        <taxon>Chelicerata</taxon>
        <taxon>Arachnida</taxon>
        <taxon>Acari</taxon>
        <taxon>Parasitiformes</taxon>
        <taxon>Ixodida</taxon>
        <taxon>Ixodoidea</taxon>
        <taxon>Ixodidae</taxon>
        <taxon>Ixodinae</taxon>
        <taxon>Ixodes</taxon>
    </lineage>
</organism>
<name>B7QBG1_IXOSC</name>
<keyword evidence="5" id="KW-1267">Proteomics identification</keyword>
<keyword evidence="4" id="KW-1185">Reference proteome</keyword>
<dbReference type="EnsemblMetazoa" id="ISCW012638-RA">
    <property type="protein sequence ID" value="ISCW012638-PA"/>
    <property type="gene ID" value="ISCW012638"/>
</dbReference>
<evidence type="ECO:0007829" key="5">
    <source>
        <dbReference type="PeptideAtlas" id="B7QBG1"/>
    </source>
</evidence>
<dbReference type="VEuPathDB" id="VectorBase:ISCP_002044"/>
<evidence type="ECO:0000256" key="1">
    <source>
        <dbReference type="SAM" id="MobiDB-lite"/>
    </source>
</evidence>
<dbReference type="InParanoid" id="B7QBG1"/>
<reference evidence="3" key="2">
    <citation type="submission" date="2020-05" db="UniProtKB">
        <authorList>
            <consortium name="EnsemblMetazoa"/>
        </authorList>
    </citation>
    <scope>IDENTIFICATION</scope>
    <source>
        <strain evidence="3">wikel</strain>
    </source>
</reference>
<evidence type="ECO:0000313" key="2">
    <source>
        <dbReference type="EMBL" id="EEC16183.1"/>
    </source>
</evidence>
<gene>
    <name evidence="2" type="ORF">IscW_ISCW012638</name>
</gene>